<feature type="region of interest" description="Disordered" evidence="1">
    <location>
        <begin position="300"/>
        <end position="334"/>
    </location>
</feature>
<dbReference type="Proteomes" id="UP000660262">
    <property type="component" value="Unassembled WGS sequence"/>
</dbReference>
<reference evidence="3" key="1">
    <citation type="submission" date="2020-10" db="EMBL/GenBank/DDBJ databases">
        <title>Unveiling of a novel bifunctional photoreceptor, Dualchrome1, isolated from a cosmopolitan green alga.</title>
        <authorList>
            <person name="Suzuki S."/>
            <person name="Kawachi M."/>
        </authorList>
    </citation>
    <scope>NUCLEOTIDE SEQUENCE</scope>
    <source>
        <strain evidence="3">NIES 2893</strain>
    </source>
</reference>
<protein>
    <recommendedName>
        <fullName evidence="5">Transmembrane protein</fullName>
    </recommendedName>
</protein>
<accession>A0A830I3R4</accession>
<comment type="caution">
    <text evidence="3">The sequence shown here is derived from an EMBL/GenBank/DDBJ whole genome shotgun (WGS) entry which is preliminary data.</text>
</comment>
<keyword evidence="2" id="KW-0472">Membrane</keyword>
<evidence type="ECO:0008006" key="5">
    <source>
        <dbReference type="Google" id="ProtNLM"/>
    </source>
</evidence>
<dbReference type="AlphaFoldDB" id="A0A830I3R4"/>
<keyword evidence="4" id="KW-1185">Reference proteome</keyword>
<name>A0A830I3R4_9CHLO</name>
<organism evidence="3 4">
    <name type="scientific">Pycnococcus provasolii</name>
    <dbReference type="NCBI Taxonomy" id="41880"/>
    <lineage>
        <taxon>Eukaryota</taxon>
        <taxon>Viridiplantae</taxon>
        <taxon>Chlorophyta</taxon>
        <taxon>Pseudoscourfieldiophyceae</taxon>
        <taxon>Pseudoscourfieldiales</taxon>
        <taxon>Pycnococcaceae</taxon>
        <taxon>Pycnococcus</taxon>
    </lineage>
</organism>
<evidence type="ECO:0000256" key="2">
    <source>
        <dbReference type="SAM" id="Phobius"/>
    </source>
</evidence>
<evidence type="ECO:0000313" key="3">
    <source>
        <dbReference type="EMBL" id="GHP11669.1"/>
    </source>
</evidence>
<dbReference type="EMBL" id="BNJQ01000035">
    <property type="protein sequence ID" value="GHP11669.1"/>
    <property type="molecule type" value="Genomic_DNA"/>
</dbReference>
<sequence length="477" mass="51134">MKQPYAFVLERTPADDDPAAAAKQSRSAGAYRTVHIVPAAFALVSSQGERNADGEKHEGGDVRSVQIQGVVAHATQGRMAEHVHCLCGTSIVPAPEVAHDGTTVTCDASQIKPHAPLKPGTLRNGVFTVLDVGAFGASVHDGYQHAVQGLDFAFVVAPKPRTINGPAPSWSAQRRKWLLGQTKQQTKRRWFELSKKDATEIAFYGDALSDTGAVFVTGEALAPVHADTSIWMRVVTPCGATTAVQAHAVSSALIVAPRPHQVVPQSGSLARCVAHASVDVSIDDTRTWHEAPRDGAWRTAAANSESAKSLDAQDVANTRHGQQRQRYDSDEVGGDDFLTSVSHEREDGLIWNEASCAPPPSLPSRFASVTMANPNSLTLMAICVVLVSALGFVHLKCCRRRHDAASFAKSTTADVARGDVRSPRTVTQAAMGKVIPELRDRSGEISKSDEKTNNNSPSRLDGMVIEARVINAYFEDD</sequence>
<feature type="transmembrane region" description="Helical" evidence="2">
    <location>
        <begin position="377"/>
        <end position="395"/>
    </location>
</feature>
<evidence type="ECO:0000256" key="1">
    <source>
        <dbReference type="SAM" id="MobiDB-lite"/>
    </source>
</evidence>
<keyword evidence="2" id="KW-0812">Transmembrane</keyword>
<keyword evidence="2" id="KW-1133">Transmembrane helix</keyword>
<evidence type="ECO:0000313" key="4">
    <source>
        <dbReference type="Proteomes" id="UP000660262"/>
    </source>
</evidence>
<proteinExistence type="predicted"/>
<gene>
    <name evidence="3" type="ORF">PPROV_001039700</name>
</gene>